<proteinExistence type="predicted"/>
<feature type="signal peptide" evidence="1">
    <location>
        <begin position="1"/>
        <end position="20"/>
    </location>
</feature>
<dbReference type="PROSITE" id="PS51257">
    <property type="entry name" value="PROKAR_LIPOPROTEIN"/>
    <property type="match status" value="1"/>
</dbReference>
<dbReference type="Proteomes" id="UP000680116">
    <property type="component" value="Chromosome"/>
</dbReference>
<name>A0ABN7QZ39_9GAMM</name>
<dbReference type="RefSeq" id="WP_215219001.1">
    <property type="nucleotide sequence ID" value="NZ_OU015430.1"/>
</dbReference>
<evidence type="ECO:0000313" key="2">
    <source>
        <dbReference type="EMBL" id="CAG4977932.1"/>
    </source>
</evidence>
<sequence>MTRPPLIPVVVLLLSVGACTTMPPVDVPRDPATVCVADDASWAIGRAATAEVVERARVDSHSNDVRVIEPGQAVTMDFRADRLNIDVNERGAISGLRCG</sequence>
<evidence type="ECO:0000256" key="1">
    <source>
        <dbReference type="SAM" id="SignalP"/>
    </source>
</evidence>
<protein>
    <recommendedName>
        <fullName evidence="4">Peptidase inhibitor I78 family protein</fullName>
    </recommendedName>
</protein>
<dbReference type="Gene3D" id="3.30.10.10">
    <property type="entry name" value="Trypsin Inhibitor V, subunit A"/>
    <property type="match status" value="1"/>
</dbReference>
<keyword evidence="1" id="KW-0732">Signal</keyword>
<dbReference type="EMBL" id="OU015430">
    <property type="protein sequence ID" value="CAG4977932.1"/>
    <property type="molecule type" value="Genomic_DNA"/>
</dbReference>
<reference evidence="2 3" key="1">
    <citation type="submission" date="2021-04" db="EMBL/GenBank/DDBJ databases">
        <authorList>
            <person name="Rodrigo-Torres L."/>
            <person name="Arahal R. D."/>
            <person name="Lucena T."/>
        </authorList>
    </citation>
    <scope>NUCLEOTIDE SEQUENCE [LARGE SCALE GENOMIC DNA]</scope>
    <source>
        <strain evidence="2 3">CECT 30171</strain>
    </source>
</reference>
<gene>
    <name evidence="2" type="ORF">LYB30171_02527</name>
</gene>
<accession>A0ABN7QZ39</accession>
<dbReference type="InterPro" id="IPR021719">
    <property type="entry name" value="Prot_inh_I78"/>
</dbReference>
<feature type="chain" id="PRO_5046576231" description="Peptidase inhibitor I78 family protein" evidence="1">
    <location>
        <begin position="21"/>
        <end position="99"/>
    </location>
</feature>
<dbReference type="Pfam" id="PF11720">
    <property type="entry name" value="Inhibitor_I78"/>
    <property type="match status" value="1"/>
</dbReference>
<organism evidence="2 3">
    <name type="scientific">Novilysobacter luteus</name>
    <dbReference type="NCBI Taxonomy" id="2822368"/>
    <lineage>
        <taxon>Bacteria</taxon>
        <taxon>Pseudomonadati</taxon>
        <taxon>Pseudomonadota</taxon>
        <taxon>Gammaproteobacteria</taxon>
        <taxon>Lysobacterales</taxon>
        <taxon>Lysobacteraceae</taxon>
        <taxon>Novilysobacter</taxon>
    </lineage>
</organism>
<evidence type="ECO:0000313" key="3">
    <source>
        <dbReference type="Proteomes" id="UP000680116"/>
    </source>
</evidence>
<dbReference type="PANTHER" id="PTHR39600:SF1">
    <property type="entry name" value="PEPTIDASE INHIBITOR I78 FAMILY PROTEIN"/>
    <property type="match status" value="1"/>
</dbReference>
<keyword evidence="3" id="KW-1185">Reference proteome</keyword>
<dbReference type="PANTHER" id="PTHR39600">
    <property type="entry name" value="PEPTIDASE INHIBITOR I78 FAMILY PROTEIN"/>
    <property type="match status" value="1"/>
</dbReference>
<evidence type="ECO:0008006" key="4">
    <source>
        <dbReference type="Google" id="ProtNLM"/>
    </source>
</evidence>